<reference evidence="2" key="1">
    <citation type="submission" date="2020-07" db="EMBL/GenBank/DDBJ databases">
        <title>Vallitalea pronyensis genome.</title>
        <authorList>
            <person name="Postec A."/>
        </authorList>
    </citation>
    <scope>NUCLEOTIDE SEQUENCE</scope>
    <source>
        <strain evidence="2">FatNI3</strain>
    </source>
</reference>
<sequence length="104" mass="12090">MKIIRKLLIVALSMAIFTTSMPAMASVSSEKQHVSYSSSRSCSEGNHSWRISKVTTIDPEFKFEVGIKYYREKYTHYTHKTCRVCSEFRSIEEGVTYSDWVPMY</sequence>
<accession>A0A8J8MI00</accession>
<protein>
    <submittedName>
        <fullName evidence="2">Uncharacterized protein</fullName>
    </submittedName>
</protein>
<organism evidence="2 3">
    <name type="scientific">Vallitalea pronyensis</name>
    <dbReference type="NCBI Taxonomy" id="1348613"/>
    <lineage>
        <taxon>Bacteria</taxon>
        <taxon>Bacillati</taxon>
        <taxon>Bacillota</taxon>
        <taxon>Clostridia</taxon>
        <taxon>Lachnospirales</taxon>
        <taxon>Vallitaleaceae</taxon>
        <taxon>Vallitalea</taxon>
    </lineage>
</organism>
<proteinExistence type="predicted"/>
<feature type="chain" id="PRO_5035296777" evidence="1">
    <location>
        <begin position="26"/>
        <end position="104"/>
    </location>
</feature>
<dbReference type="Proteomes" id="UP000683246">
    <property type="component" value="Chromosome"/>
</dbReference>
<name>A0A8J8MI00_9FIRM</name>
<dbReference type="KEGG" id="vpy:HZI73_04405"/>
<dbReference type="EMBL" id="CP058649">
    <property type="protein sequence ID" value="QUI21578.1"/>
    <property type="molecule type" value="Genomic_DNA"/>
</dbReference>
<gene>
    <name evidence="2" type="ORF">HZI73_04405</name>
</gene>
<feature type="signal peptide" evidence="1">
    <location>
        <begin position="1"/>
        <end position="25"/>
    </location>
</feature>
<evidence type="ECO:0000256" key="1">
    <source>
        <dbReference type="SAM" id="SignalP"/>
    </source>
</evidence>
<dbReference type="RefSeq" id="WP_212697049.1">
    <property type="nucleotide sequence ID" value="NZ_CP058649.1"/>
</dbReference>
<keyword evidence="3" id="KW-1185">Reference proteome</keyword>
<keyword evidence="1" id="KW-0732">Signal</keyword>
<evidence type="ECO:0000313" key="3">
    <source>
        <dbReference type="Proteomes" id="UP000683246"/>
    </source>
</evidence>
<dbReference type="AlphaFoldDB" id="A0A8J8MI00"/>
<evidence type="ECO:0000313" key="2">
    <source>
        <dbReference type="EMBL" id="QUI21578.1"/>
    </source>
</evidence>